<evidence type="ECO:0000256" key="1">
    <source>
        <dbReference type="SAM" id="SignalP"/>
    </source>
</evidence>
<sequence>MLKTTIAAAALTTLAMTAAPTAHAGPDEYLGEIITVGFNFCPRGTMEADGSLLPIYENTALFSLIGTYYGGDGRTTFALPDLRGRTMIGAGQGAGLSLRQIGQTGGMENHSTNNPVPVDQGGGDVMGDSTTGENMPPYLAVKHCVVTQGIFPSRP</sequence>
<name>A0A399QZV4_9PROT</name>
<dbReference type="InterPro" id="IPR011083">
    <property type="entry name" value="Phage_tail_collar_dom"/>
</dbReference>
<keyword evidence="1" id="KW-0732">Signal</keyword>
<keyword evidence="4" id="KW-1185">Reference proteome</keyword>
<dbReference type="EMBL" id="QWGB01000005">
    <property type="protein sequence ID" value="RIJ24430.1"/>
    <property type="molecule type" value="Genomic_DNA"/>
</dbReference>
<reference evidence="3 4" key="1">
    <citation type="submission" date="2018-08" db="EMBL/GenBank/DDBJ databases">
        <title>Henriciella mobilis sp. nov., isolated from seawater.</title>
        <authorList>
            <person name="Cheng H."/>
            <person name="Wu Y.-H."/>
            <person name="Xu X.-W."/>
            <person name="Guo L.-L."/>
        </authorList>
    </citation>
    <scope>NUCLEOTIDE SEQUENCE [LARGE SCALE GENOMIC DNA]</scope>
    <source>
        <strain evidence="3 4">CCUG66934</strain>
    </source>
</reference>
<proteinExistence type="predicted"/>
<dbReference type="OrthoDB" id="9810174at2"/>
<feature type="signal peptide" evidence="1">
    <location>
        <begin position="1"/>
        <end position="24"/>
    </location>
</feature>
<dbReference type="SUPFAM" id="SSF88874">
    <property type="entry name" value="Receptor-binding domain of short tail fibre protein gp12"/>
    <property type="match status" value="1"/>
</dbReference>
<dbReference type="Proteomes" id="UP000265431">
    <property type="component" value="Unassembled WGS sequence"/>
</dbReference>
<gene>
    <name evidence="3" type="ORF">D1224_09395</name>
</gene>
<dbReference type="AlphaFoldDB" id="A0A399QZV4"/>
<comment type="caution">
    <text evidence="3">The sequence shown here is derived from an EMBL/GenBank/DDBJ whole genome shotgun (WGS) entry which is preliminary data.</text>
</comment>
<evidence type="ECO:0000313" key="4">
    <source>
        <dbReference type="Proteomes" id="UP000265431"/>
    </source>
</evidence>
<dbReference type="Gene3D" id="3.90.1340.10">
    <property type="entry name" value="Phage tail collar domain"/>
    <property type="match status" value="1"/>
</dbReference>
<dbReference type="RefSeq" id="WP_119379620.1">
    <property type="nucleotide sequence ID" value="NZ_QWGB01000005.1"/>
</dbReference>
<feature type="chain" id="PRO_5017192721" evidence="1">
    <location>
        <begin position="25"/>
        <end position="155"/>
    </location>
</feature>
<dbReference type="Pfam" id="PF07484">
    <property type="entry name" value="Collar"/>
    <property type="match status" value="1"/>
</dbReference>
<protein>
    <submittedName>
        <fullName evidence="3">Phage tail protein</fullName>
    </submittedName>
</protein>
<evidence type="ECO:0000313" key="3">
    <source>
        <dbReference type="EMBL" id="RIJ24430.1"/>
    </source>
</evidence>
<accession>A0A399QZV4</accession>
<dbReference type="InterPro" id="IPR037053">
    <property type="entry name" value="Phage_tail_collar_dom_sf"/>
</dbReference>
<feature type="domain" description="Phage tail collar" evidence="2">
    <location>
        <begin position="31"/>
        <end position="86"/>
    </location>
</feature>
<evidence type="ECO:0000259" key="2">
    <source>
        <dbReference type="Pfam" id="PF07484"/>
    </source>
</evidence>
<organism evidence="3 4">
    <name type="scientific">Henriciella barbarensis</name>
    <dbReference type="NCBI Taxonomy" id="86342"/>
    <lineage>
        <taxon>Bacteria</taxon>
        <taxon>Pseudomonadati</taxon>
        <taxon>Pseudomonadota</taxon>
        <taxon>Alphaproteobacteria</taxon>
        <taxon>Hyphomonadales</taxon>
        <taxon>Hyphomonadaceae</taxon>
        <taxon>Henriciella</taxon>
    </lineage>
</organism>